<keyword evidence="8 12" id="KW-0594">Phospholipid biosynthesis</keyword>
<dbReference type="InterPro" id="IPR003817">
    <property type="entry name" value="PS_Dcarbxylase"/>
</dbReference>
<feature type="modified residue" description="Pyruvic acid (Ser); by autocatalysis" evidence="12">
    <location>
        <position position="252"/>
    </location>
</feature>
<sequence>MRQTLWSAVQYVLPHHLISRAVFHATRWRTPFTAATIRWFVRRFAVNLSEAAESDPAAYPTFNAFFTRALKPDARPLAADPAEWVSPCDGRISQIGAIQSGNLLQAKGRDYSVLELLGGDAALAQEFAQGQFATVYLSPRDYHRVHMPCTGRLRCMIHVPGRLFSVSPATVQQVPNLFARNERLVCVFETDEGPMALVLVGAINVAAIETVWAGLVTPPAGDTVTRRDYGADTGMDIVLQRGGEMGRFNMGSTVVMLAPASVRFASEWQSQMPVRLGQGWATGLNESV</sequence>
<evidence type="ECO:0000256" key="3">
    <source>
        <dbReference type="ARBA" id="ARBA00022516"/>
    </source>
</evidence>
<evidence type="ECO:0000256" key="2">
    <source>
        <dbReference type="ARBA" id="ARBA00022475"/>
    </source>
</evidence>
<organism evidence="13 14">
    <name type="scientific">Halothiobacillus diazotrophicus</name>
    <dbReference type="NCBI Taxonomy" id="1860122"/>
    <lineage>
        <taxon>Bacteria</taxon>
        <taxon>Pseudomonadati</taxon>
        <taxon>Pseudomonadota</taxon>
        <taxon>Gammaproteobacteria</taxon>
        <taxon>Chromatiales</taxon>
        <taxon>Halothiobacillaceae</taxon>
        <taxon>Halothiobacillus</taxon>
    </lineage>
</organism>
<dbReference type="HAMAP" id="MF_00662">
    <property type="entry name" value="PS_decarb_PSD_B_type1"/>
    <property type="match status" value="1"/>
</dbReference>
<dbReference type="PANTHER" id="PTHR10067:SF6">
    <property type="entry name" value="PHOSPHATIDYLSERINE DECARBOXYLASE PROENZYME, MITOCHONDRIAL"/>
    <property type="match status" value="1"/>
</dbReference>
<evidence type="ECO:0000256" key="5">
    <source>
        <dbReference type="ARBA" id="ARBA00023098"/>
    </source>
</evidence>
<proteinExistence type="inferred from homology"/>
<name>A0A191ZKU7_9GAMM</name>
<keyword evidence="5 12" id="KW-0443">Lipid metabolism</keyword>
<feature type="active site" description="Schiff-base intermediate with substrate; via pyruvic acid; for decarboxylase activity" evidence="12">
    <location>
        <position position="252"/>
    </location>
</feature>
<feature type="active site" description="Charge relay system; for autoendoproteolytic cleavage activity" evidence="12">
    <location>
        <position position="146"/>
    </location>
</feature>
<keyword evidence="10 12" id="KW-1208">Phospholipid metabolism</keyword>
<evidence type="ECO:0000256" key="1">
    <source>
        <dbReference type="ARBA" id="ARBA00005189"/>
    </source>
</evidence>
<comment type="pathway">
    <text evidence="12">Phospholipid metabolism; phosphatidylethanolamine biosynthesis; phosphatidylethanolamine from CDP-diacylglycerol: step 2/2.</text>
</comment>
<dbReference type="STRING" id="1860122.A9404_12980"/>
<evidence type="ECO:0000256" key="11">
    <source>
        <dbReference type="ARBA" id="ARBA00023317"/>
    </source>
</evidence>
<dbReference type="PANTHER" id="PTHR10067">
    <property type="entry name" value="PHOSPHATIDYLSERINE DECARBOXYLASE"/>
    <property type="match status" value="1"/>
</dbReference>
<feature type="active site" description="Charge relay system; for autoendoproteolytic cleavage activity" evidence="12">
    <location>
        <position position="252"/>
    </location>
</feature>
<dbReference type="EMBL" id="CP016027">
    <property type="protein sequence ID" value="ANJ68504.1"/>
    <property type="molecule type" value="Genomic_DNA"/>
</dbReference>
<evidence type="ECO:0000256" key="10">
    <source>
        <dbReference type="ARBA" id="ARBA00023264"/>
    </source>
</evidence>
<accession>A0A191ZKU7</accession>
<comment type="PTM">
    <text evidence="12">Is synthesized initially as an inactive proenzyme. Formation of the active enzyme involves a self-maturation process in which the active site pyruvoyl group is generated from an internal serine residue via an autocatalytic post-translational modification. Two non-identical subunits are generated from the proenzyme in this reaction, and the pyruvate is formed at the N-terminus of the alpha chain, which is derived from the carboxyl end of the proenzyme. The autoendoproteolytic cleavage occurs by a canonical serine protease mechanism, in which the side chain hydroxyl group of the serine supplies its oxygen atom to form the C-terminus of the beta chain, while the remainder of the serine residue undergoes an oxidative deamination to produce ammonia and the pyruvoyl prosthetic group on the alpha chain. During this reaction, the Ser that is part of the protease active site of the proenzyme becomes the pyruvoyl prosthetic group, which constitutes an essential element of the active site of the mature decarboxylase.</text>
</comment>
<comment type="cofactor">
    <cofactor evidence="12">
        <name>pyruvate</name>
        <dbReference type="ChEBI" id="CHEBI:15361"/>
    </cofactor>
    <text evidence="12">Binds 1 pyruvoyl group covalently per subunit.</text>
</comment>
<keyword evidence="2 12" id="KW-1003">Cell membrane</keyword>
<evidence type="ECO:0000313" key="14">
    <source>
        <dbReference type="Proteomes" id="UP000078596"/>
    </source>
</evidence>
<evidence type="ECO:0000256" key="12">
    <source>
        <dbReference type="HAMAP-Rule" id="MF_00662"/>
    </source>
</evidence>
<evidence type="ECO:0000256" key="9">
    <source>
        <dbReference type="ARBA" id="ARBA00023239"/>
    </source>
</evidence>
<keyword evidence="4 12" id="KW-0210">Decarboxylase</keyword>
<dbReference type="Proteomes" id="UP000078596">
    <property type="component" value="Chromosome"/>
</dbReference>
<evidence type="ECO:0000313" key="13">
    <source>
        <dbReference type="EMBL" id="ANJ68504.1"/>
    </source>
</evidence>
<evidence type="ECO:0000256" key="6">
    <source>
        <dbReference type="ARBA" id="ARBA00023136"/>
    </source>
</evidence>
<dbReference type="GO" id="GO:0006646">
    <property type="term" value="P:phosphatidylethanolamine biosynthetic process"/>
    <property type="evidence" value="ECO:0007669"/>
    <property type="project" value="UniProtKB-UniRule"/>
</dbReference>
<dbReference type="GO" id="GO:0004609">
    <property type="term" value="F:phosphatidylserine decarboxylase activity"/>
    <property type="evidence" value="ECO:0007669"/>
    <property type="project" value="UniProtKB-UniRule"/>
</dbReference>
<keyword evidence="9 12" id="KW-0456">Lyase</keyword>
<keyword evidence="14" id="KW-1185">Reference proteome</keyword>
<dbReference type="UniPathway" id="UPA00558">
    <property type="reaction ID" value="UER00616"/>
</dbReference>
<dbReference type="GO" id="GO:0005886">
    <property type="term" value="C:plasma membrane"/>
    <property type="evidence" value="ECO:0007669"/>
    <property type="project" value="UniProtKB-SubCell"/>
</dbReference>
<feature type="site" description="Cleavage (non-hydrolytic); by autocatalysis" evidence="12">
    <location>
        <begin position="251"/>
        <end position="252"/>
    </location>
</feature>
<keyword evidence="11 12" id="KW-0670">Pyruvate</keyword>
<comment type="similarity">
    <text evidence="12">Belongs to the phosphatidylserine decarboxylase family. PSD-B subfamily. Prokaryotic type I sub-subfamily.</text>
</comment>
<dbReference type="EC" id="4.1.1.65" evidence="12"/>
<keyword evidence="3 12" id="KW-0444">Lipid biosynthesis</keyword>
<comment type="subcellular location">
    <subcellularLocation>
        <location evidence="12">Cell membrane</location>
        <topology evidence="12">Peripheral membrane protein</topology>
    </subcellularLocation>
</comment>
<feature type="active site" description="Charge relay system; for autoendoproteolytic cleavage activity" evidence="12">
    <location>
        <position position="89"/>
    </location>
</feature>
<dbReference type="NCBIfam" id="TIGR00163">
    <property type="entry name" value="PS_decarb"/>
    <property type="match status" value="1"/>
</dbReference>
<feature type="chain" id="PRO_5023269108" description="Phosphatidylserine decarboxylase beta chain" evidence="12">
    <location>
        <begin position="1"/>
        <end position="251"/>
    </location>
</feature>
<keyword evidence="7 12" id="KW-0865">Zymogen</keyword>
<protein>
    <recommendedName>
        <fullName evidence="12">Phosphatidylserine decarboxylase proenzyme</fullName>
        <ecNumber evidence="12">4.1.1.65</ecNumber>
    </recommendedName>
    <component>
        <recommendedName>
            <fullName evidence="12">Phosphatidylserine decarboxylase alpha chain</fullName>
        </recommendedName>
    </component>
    <component>
        <recommendedName>
            <fullName evidence="12">Phosphatidylserine decarboxylase beta chain</fullName>
        </recommendedName>
    </component>
</protein>
<dbReference type="KEGG" id="haz:A9404_12980"/>
<evidence type="ECO:0000256" key="4">
    <source>
        <dbReference type="ARBA" id="ARBA00022793"/>
    </source>
</evidence>
<dbReference type="AlphaFoldDB" id="A0A191ZKU7"/>
<dbReference type="InterPro" id="IPR033178">
    <property type="entry name" value="PSD_type1_pro"/>
</dbReference>
<comment type="pathway">
    <text evidence="1">Lipid metabolism.</text>
</comment>
<comment type="catalytic activity">
    <reaction evidence="12">
        <text>a 1,2-diacyl-sn-glycero-3-phospho-L-serine + H(+) = a 1,2-diacyl-sn-glycero-3-phosphoethanolamine + CO2</text>
        <dbReference type="Rhea" id="RHEA:20828"/>
        <dbReference type="ChEBI" id="CHEBI:15378"/>
        <dbReference type="ChEBI" id="CHEBI:16526"/>
        <dbReference type="ChEBI" id="CHEBI:57262"/>
        <dbReference type="ChEBI" id="CHEBI:64612"/>
        <dbReference type="EC" id="4.1.1.65"/>
    </reaction>
</comment>
<comment type="function">
    <text evidence="12">Catalyzes the formation of phosphatidylethanolamine (PtdEtn) from phosphatidylserine (PtdSer).</text>
</comment>
<comment type="subunit">
    <text evidence="12">Heterodimer of a large membrane-associated beta subunit and a small pyruvoyl-containing alpha subunit.</text>
</comment>
<evidence type="ECO:0000256" key="7">
    <source>
        <dbReference type="ARBA" id="ARBA00023145"/>
    </source>
</evidence>
<reference evidence="13 14" key="1">
    <citation type="submission" date="2016-06" db="EMBL/GenBank/DDBJ databases">
        <title>Insight into the functional genes involving in sulfur oxidation in Pearl River water.</title>
        <authorList>
            <person name="Luo J."/>
            <person name="Tan X."/>
            <person name="Lin W."/>
        </authorList>
    </citation>
    <scope>NUCLEOTIDE SEQUENCE [LARGE SCALE GENOMIC DNA]</scope>
    <source>
        <strain evidence="13 14">LS2</strain>
    </source>
</reference>
<evidence type="ECO:0000256" key="8">
    <source>
        <dbReference type="ARBA" id="ARBA00023209"/>
    </source>
</evidence>
<keyword evidence="6 12" id="KW-0472">Membrane</keyword>
<gene>
    <name evidence="12" type="primary">psd</name>
    <name evidence="13" type="ORF">A9404_12980</name>
</gene>
<dbReference type="Pfam" id="PF02666">
    <property type="entry name" value="PS_Dcarbxylase"/>
    <property type="match status" value="1"/>
</dbReference>
<dbReference type="InterPro" id="IPR033177">
    <property type="entry name" value="PSD-B"/>
</dbReference>
<feature type="chain" id="PRO_5023269107" description="Phosphatidylserine decarboxylase alpha chain" evidence="12">
    <location>
        <begin position="252"/>
        <end position="288"/>
    </location>
</feature>